<name>A0AAV8YXY0_9CUCU</name>
<dbReference type="EMBL" id="JANEYF010001821">
    <property type="protein sequence ID" value="KAJ8956424.1"/>
    <property type="molecule type" value="Genomic_DNA"/>
</dbReference>
<dbReference type="Proteomes" id="UP001162156">
    <property type="component" value="Unassembled WGS sequence"/>
</dbReference>
<evidence type="ECO:0000313" key="2">
    <source>
        <dbReference type="Proteomes" id="UP001162156"/>
    </source>
</evidence>
<accession>A0AAV8YXY0</accession>
<gene>
    <name evidence="1" type="ORF">NQ314_006732</name>
</gene>
<evidence type="ECO:0008006" key="3">
    <source>
        <dbReference type="Google" id="ProtNLM"/>
    </source>
</evidence>
<evidence type="ECO:0000313" key="1">
    <source>
        <dbReference type="EMBL" id="KAJ8956424.1"/>
    </source>
</evidence>
<dbReference type="AlphaFoldDB" id="A0AAV8YXY0"/>
<comment type="caution">
    <text evidence="1">The sequence shown here is derived from an EMBL/GenBank/DDBJ whole genome shotgun (WGS) entry which is preliminary data.</text>
</comment>
<organism evidence="1 2">
    <name type="scientific">Rhamnusium bicolor</name>
    <dbReference type="NCBI Taxonomy" id="1586634"/>
    <lineage>
        <taxon>Eukaryota</taxon>
        <taxon>Metazoa</taxon>
        <taxon>Ecdysozoa</taxon>
        <taxon>Arthropoda</taxon>
        <taxon>Hexapoda</taxon>
        <taxon>Insecta</taxon>
        <taxon>Pterygota</taxon>
        <taxon>Neoptera</taxon>
        <taxon>Endopterygota</taxon>
        <taxon>Coleoptera</taxon>
        <taxon>Polyphaga</taxon>
        <taxon>Cucujiformia</taxon>
        <taxon>Chrysomeloidea</taxon>
        <taxon>Cerambycidae</taxon>
        <taxon>Lepturinae</taxon>
        <taxon>Rhagiini</taxon>
        <taxon>Rhamnusium</taxon>
    </lineage>
</organism>
<reference evidence="1" key="1">
    <citation type="journal article" date="2023" name="Insect Mol. Biol.">
        <title>Genome sequencing provides insights into the evolution of gene families encoding plant cell wall-degrading enzymes in longhorned beetles.</title>
        <authorList>
            <person name="Shin N.R."/>
            <person name="Okamura Y."/>
            <person name="Kirsch R."/>
            <person name="Pauchet Y."/>
        </authorList>
    </citation>
    <scope>NUCLEOTIDE SEQUENCE</scope>
    <source>
        <strain evidence="1">RBIC_L_NR</strain>
    </source>
</reference>
<sequence>MLTTVSNSFVLDSRRYMIFLRSIKSKKDYQLLPLRRTLIRPAAHQRCTPQRDAFVLAAFVLSKMWKRICGAYMHTESAPHLLQFSLAVMSSSSSSDEDDFLMWQLLRKKRRRYWVHLYNDRCASSGNFKLSEELEHDEEKFYSYYRMSQTTFKLLLDLVGPSIRKQNTNYRESVSAKERLLITLRYVHYYRPTLIT</sequence>
<proteinExistence type="predicted"/>
<protein>
    <recommendedName>
        <fullName evidence="3">Maturase K</fullName>
    </recommendedName>
</protein>
<keyword evidence="2" id="KW-1185">Reference proteome</keyword>